<comment type="caution">
    <text evidence="3">The sequence shown here is derived from an EMBL/GenBank/DDBJ whole genome shotgun (WGS) entry which is preliminary data.</text>
</comment>
<feature type="compositionally biased region" description="Basic residues" evidence="2">
    <location>
        <begin position="9"/>
        <end position="26"/>
    </location>
</feature>
<dbReference type="AlphaFoldDB" id="A0A9P1J132"/>
<keyword evidence="4" id="KW-1185">Reference proteome</keyword>
<evidence type="ECO:0000256" key="2">
    <source>
        <dbReference type="SAM" id="MobiDB-lite"/>
    </source>
</evidence>
<name>A0A9P1J132_9PELO</name>
<feature type="coiled-coil region" evidence="1">
    <location>
        <begin position="96"/>
        <end position="131"/>
    </location>
</feature>
<gene>
    <name evidence="3" type="ORF">CAMP_LOCUS16439</name>
</gene>
<evidence type="ECO:0000313" key="3">
    <source>
        <dbReference type="EMBL" id="CAI5453802.1"/>
    </source>
</evidence>
<protein>
    <submittedName>
        <fullName evidence="3">Uncharacterized protein</fullName>
    </submittedName>
</protein>
<organism evidence="3 4">
    <name type="scientific">Caenorhabditis angaria</name>
    <dbReference type="NCBI Taxonomy" id="860376"/>
    <lineage>
        <taxon>Eukaryota</taxon>
        <taxon>Metazoa</taxon>
        <taxon>Ecdysozoa</taxon>
        <taxon>Nematoda</taxon>
        <taxon>Chromadorea</taxon>
        <taxon>Rhabditida</taxon>
        <taxon>Rhabditina</taxon>
        <taxon>Rhabditomorpha</taxon>
        <taxon>Rhabditoidea</taxon>
        <taxon>Rhabditidae</taxon>
        <taxon>Peloderinae</taxon>
        <taxon>Caenorhabditis</taxon>
    </lineage>
</organism>
<accession>A0A9P1J132</accession>
<dbReference type="Proteomes" id="UP001152747">
    <property type="component" value="Unassembled WGS sequence"/>
</dbReference>
<evidence type="ECO:0000313" key="4">
    <source>
        <dbReference type="Proteomes" id="UP001152747"/>
    </source>
</evidence>
<reference evidence="3" key="1">
    <citation type="submission" date="2022-11" db="EMBL/GenBank/DDBJ databases">
        <authorList>
            <person name="Kikuchi T."/>
        </authorList>
    </citation>
    <scope>NUCLEOTIDE SEQUENCE</scope>
    <source>
        <strain evidence="3">PS1010</strain>
    </source>
</reference>
<dbReference type="EMBL" id="CANHGI010000005">
    <property type="protein sequence ID" value="CAI5453802.1"/>
    <property type="molecule type" value="Genomic_DNA"/>
</dbReference>
<feature type="compositionally biased region" description="Basic and acidic residues" evidence="2">
    <location>
        <begin position="47"/>
        <end position="58"/>
    </location>
</feature>
<proteinExistence type="predicted"/>
<evidence type="ECO:0000256" key="1">
    <source>
        <dbReference type="SAM" id="Coils"/>
    </source>
</evidence>
<keyword evidence="1" id="KW-0175">Coiled coil</keyword>
<sequence length="493" mass="56848">MAPTTKPVQLKKTRNRRSNRKQKKNHGQNVEMNVPKIIGQGKSKSKANNEKRKNEKIVGIEKTKIKKKKNKKVVGIVEQKNKSEKTIAKKTNEKVVGTVEKKNKRKKKKIEKKTNQKVVGIEEQKKKIEKKKNKTVVGIKEKKKIHEEIGTSNEKTMKNMTKYKIFKTNKRVFINQRGTIWDIIGLPTEALIQEIVGEDLLEDLRKSEKGYERLAQFVYEFKSIFWNFRGDLEDFKSVLAAVGHMLKLGECLGFDAAIFEEFFTCPTKQFLPVIGISRTTHSFNLHTFFHKLLEGIPEKWRKFGENIDRNTFRLLMLALFNILVESVIGIINTIMKFESHSKLFTGCSLVFHGPNKTKSQSKIQAPKRTHPMPPIPIETISVAVTSQDLPQIQHQNDYTPQEELQAYRGIWTSDFGGPWGSNVGFEEDEEEKFEKKSVLKNEFSTKNPELLAQPVLTEKNYNSVENNSNLRPNSESIDIKREMCALNSFFSKF</sequence>
<feature type="region of interest" description="Disordered" evidence="2">
    <location>
        <begin position="1"/>
        <end position="58"/>
    </location>
</feature>